<dbReference type="SUPFAM" id="SSF144083">
    <property type="entry name" value="Magnesium transport protein CorA, transmembrane region"/>
    <property type="match status" value="1"/>
</dbReference>
<dbReference type="PANTHER" id="PTHR47891">
    <property type="entry name" value="TRANSPORTER-RELATED"/>
    <property type="match status" value="1"/>
</dbReference>
<dbReference type="CDD" id="cd12827">
    <property type="entry name" value="EcCorA_ZntB-like_u2"/>
    <property type="match status" value="1"/>
</dbReference>
<feature type="transmembrane region" description="Helical" evidence="6">
    <location>
        <begin position="283"/>
        <end position="304"/>
    </location>
</feature>
<comment type="subcellular location">
    <subcellularLocation>
        <location evidence="1">Membrane</location>
        <topology evidence="1">Multi-pass membrane protein</topology>
    </subcellularLocation>
</comment>
<evidence type="ECO:0000256" key="1">
    <source>
        <dbReference type="ARBA" id="ARBA00004141"/>
    </source>
</evidence>
<dbReference type="Gene3D" id="3.30.460.20">
    <property type="entry name" value="CorA soluble domain-like"/>
    <property type="match status" value="1"/>
</dbReference>
<protein>
    <submittedName>
        <fullName evidence="7">Mg2 transporter protein CorA family protein</fullName>
    </submittedName>
</protein>
<organism evidence="7 8">
    <name type="scientific">Schleiferilactobacillus perolens DSM 12744</name>
    <dbReference type="NCBI Taxonomy" id="1423792"/>
    <lineage>
        <taxon>Bacteria</taxon>
        <taxon>Bacillati</taxon>
        <taxon>Bacillota</taxon>
        <taxon>Bacilli</taxon>
        <taxon>Lactobacillales</taxon>
        <taxon>Lactobacillaceae</taxon>
        <taxon>Schleiferilactobacillus</taxon>
    </lineage>
</organism>
<evidence type="ECO:0000313" key="8">
    <source>
        <dbReference type="Proteomes" id="UP000051330"/>
    </source>
</evidence>
<feature type="transmembrane region" description="Helical" evidence="6">
    <location>
        <begin position="251"/>
        <end position="271"/>
    </location>
</feature>
<reference evidence="7 8" key="1">
    <citation type="journal article" date="2015" name="Genome Announc.">
        <title>Expanding the biotechnology potential of lactobacilli through comparative genomics of 213 strains and associated genera.</title>
        <authorList>
            <person name="Sun Z."/>
            <person name="Harris H.M."/>
            <person name="McCann A."/>
            <person name="Guo C."/>
            <person name="Argimon S."/>
            <person name="Zhang W."/>
            <person name="Yang X."/>
            <person name="Jeffery I.B."/>
            <person name="Cooney J.C."/>
            <person name="Kagawa T.F."/>
            <person name="Liu W."/>
            <person name="Song Y."/>
            <person name="Salvetti E."/>
            <person name="Wrobel A."/>
            <person name="Rasinkangas P."/>
            <person name="Parkhill J."/>
            <person name="Rea M.C."/>
            <person name="O'Sullivan O."/>
            <person name="Ritari J."/>
            <person name="Douillard F.P."/>
            <person name="Paul Ross R."/>
            <person name="Yang R."/>
            <person name="Briner A.E."/>
            <person name="Felis G.E."/>
            <person name="de Vos W.M."/>
            <person name="Barrangou R."/>
            <person name="Klaenhammer T.R."/>
            <person name="Caufield P.W."/>
            <person name="Cui Y."/>
            <person name="Zhang H."/>
            <person name="O'Toole P.W."/>
        </authorList>
    </citation>
    <scope>NUCLEOTIDE SEQUENCE [LARGE SCALE GENOMIC DNA]</scope>
    <source>
        <strain evidence="7 8">DSM 12744</strain>
    </source>
</reference>
<dbReference type="InterPro" id="IPR045863">
    <property type="entry name" value="CorA_TM1_TM2"/>
</dbReference>
<dbReference type="InterPro" id="IPR047199">
    <property type="entry name" value="CorA-like"/>
</dbReference>
<dbReference type="Gene3D" id="1.20.58.340">
    <property type="entry name" value="Magnesium transport protein CorA, transmembrane region"/>
    <property type="match status" value="2"/>
</dbReference>
<dbReference type="Proteomes" id="UP000051330">
    <property type="component" value="Unassembled WGS sequence"/>
</dbReference>
<dbReference type="InterPro" id="IPR045861">
    <property type="entry name" value="CorA_cytoplasmic_dom"/>
</dbReference>
<evidence type="ECO:0000313" key="7">
    <source>
        <dbReference type="EMBL" id="KRL08896.1"/>
    </source>
</evidence>
<evidence type="ECO:0000256" key="2">
    <source>
        <dbReference type="ARBA" id="ARBA00009765"/>
    </source>
</evidence>
<evidence type="ECO:0000256" key="4">
    <source>
        <dbReference type="ARBA" id="ARBA00022989"/>
    </source>
</evidence>
<evidence type="ECO:0000256" key="3">
    <source>
        <dbReference type="ARBA" id="ARBA00022692"/>
    </source>
</evidence>
<gene>
    <name evidence="7" type="ORF">FD09_GL001149</name>
</gene>
<accession>A0A0R1MLY7</accession>
<dbReference type="PATRIC" id="fig|1423792.3.peg.1169"/>
<dbReference type="EMBL" id="AZEC01000018">
    <property type="protein sequence ID" value="KRL08896.1"/>
    <property type="molecule type" value="Genomic_DNA"/>
</dbReference>
<dbReference type="AlphaFoldDB" id="A0A0R1MLY7"/>
<dbReference type="STRING" id="1423792.FD09_GL001149"/>
<dbReference type="SUPFAM" id="SSF143865">
    <property type="entry name" value="CorA soluble domain-like"/>
    <property type="match status" value="1"/>
</dbReference>
<keyword evidence="4 6" id="KW-1133">Transmembrane helix</keyword>
<evidence type="ECO:0000256" key="6">
    <source>
        <dbReference type="SAM" id="Phobius"/>
    </source>
</evidence>
<comment type="caution">
    <text evidence="7">The sequence shown here is derived from an EMBL/GenBank/DDBJ whole genome shotgun (WGS) entry which is preliminary data.</text>
</comment>
<dbReference type="OrthoDB" id="9803416at2"/>
<sequence length="310" mass="35743">MIEKHTLPHQQEWIAVTAPTPSDYQKLHTDCGLPKKFIPYLEDVRERARLEYDAGNKYWLLVFRFANKQAAVDGGFITLPITFVFNDERLISFIQNPAGNQVTDELKDVIQNAAQLDRSIFLVLFDLLFSLATDYFDVIDAINDHRDKLETWHRRPSNDQVEALTQLSQQTVYLTTAENNNLIAVERFRLATNSSTDPLDLDATETDRLNDVLVEIQQGREMAQIAADIIDRVTSGFSNVLNNNLNDTMRFLTVWSIVLMIPPVITGFYGMNVALPYADRHDAWFWTIIWSLLGIIVLGIWYILYDKRKR</sequence>
<keyword evidence="5 6" id="KW-0472">Membrane</keyword>
<keyword evidence="8" id="KW-1185">Reference proteome</keyword>
<keyword evidence="3 6" id="KW-0812">Transmembrane</keyword>
<comment type="similarity">
    <text evidence="2">Belongs to the CorA metal ion transporter (MIT) (TC 1.A.35) family.</text>
</comment>
<name>A0A0R1MLY7_9LACO</name>
<evidence type="ECO:0000256" key="5">
    <source>
        <dbReference type="ARBA" id="ARBA00023136"/>
    </source>
</evidence>
<dbReference type="Pfam" id="PF01544">
    <property type="entry name" value="CorA"/>
    <property type="match status" value="1"/>
</dbReference>
<dbReference type="GO" id="GO:0016020">
    <property type="term" value="C:membrane"/>
    <property type="evidence" value="ECO:0007669"/>
    <property type="project" value="UniProtKB-SubCell"/>
</dbReference>
<dbReference type="InterPro" id="IPR002523">
    <property type="entry name" value="MgTranspt_CorA/ZnTranspt_ZntB"/>
</dbReference>
<proteinExistence type="inferred from homology"/>
<dbReference type="GO" id="GO:0046873">
    <property type="term" value="F:metal ion transmembrane transporter activity"/>
    <property type="evidence" value="ECO:0007669"/>
    <property type="project" value="InterPro"/>
</dbReference>
<dbReference type="RefSeq" id="WP_057822286.1">
    <property type="nucleotide sequence ID" value="NZ_AZEC01000018.1"/>
</dbReference>
<dbReference type="PANTHER" id="PTHR47891:SF1">
    <property type="entry name" value="CORA-MAGNESIUM AND COBALT TRANSPORTER"/>
    <property type="match status" value="1"/>
</dbReference>